<evidence type="ECO:0000259" key="3">
    <source>
        <dbReference type="PROSITE" id="PS50157"/>
    </source>
</evidence>
<dbReference type="Gene3D" id="3.30.160.60">
    <property type="entry name" value="Classic Zinc Finger"/>
    <property type="match status" value="13"/>
</dbReference>
<feature type="domain" description="C2H2-type" evidence="3">
    <location>
        <begin position="1512"/>
        <end position="1539"/>
    </location>
</feature>
<reference evidence="5" key="1">
    <citation type="submission" date="2025-08" db="UniProtKB">
        <authorList>
            <consortium name="RefSeq"/>
        </authorList>
    </citation>
    <scope>IDENTIFICATION</scope>
    <source>
        <tissue evidence="5">Muscle</tissue>
    </source>
</reference>
<feature type="domain" description="C2H2-type" evidence="3">
    <location>
        <begin position="389"/>
        <end position="416"/>
    </location>
</feature>
<feature type="domain" description="C2H2-type" evidence="3">
    <location>
        <begin position="670"/>
        <end position="698"/>
    </location>
</feature>
<feature type="region of interest" description="Disordered" evidence="2">
    <location>
        <begin position="1"/>
        <end position="25"/>
    </location>
</feature>
<gene>
    <name evidence="5" type="primary">LOC106458863</name>
</gene>
<organism evidence="4 5">
    <name type="scientific">Limulus polyphemus</name>
    <name type="common">Atlantic horseshoe crab</name>
    <dbReference type="NCBI Taxonomy" id="6850"/>
    <lineage>
        <taxon>Eukaryota</taxon>
        <taxon>Metazoa</taxon>
        <taxon>Ecdysozoa</taxon>
        <taxon>Arthropoda</taxon>
        <taxon>Chelicerata</taxon>
        <taxon>Merostomata</taxon>
        <taxon>Xiphosura</taxon>
        <taxon>Limulidae</taxon>
        <taxon>Limulus</taxon>
    </lineage>
</organism>
<keyword evidence="1" id="KW-0863">Zinc-finger</keyword>
<feature type="region of interest" description="Disordered" evidence="2">
    <location>
        <begin position="1584"/>
        <end position="1613"/>
    </location>
</feature>
<dbReference type="PANTHER" id="PTHR46451:SF1">
    <property type="entry name" value="RAS-RESPONSIVE ELEMENT-BINDING PROTEIN 1"/>
    <property type="match status" value="1"/>
</dbReference>
<dbReference type="PROSITE" id="PS50157">
    <property type="entry name" value="ZINC_FINGER_C2H2_2"/>
    <property type="match status" value="12"/>
</dbReference>
<feature type="region of interest" description="Disordered" evidence="2">
    <location>
        <begin position="1064"/>
        <end position="1083"/>
    </location>
</feature>
<feature type="domain" description="C2H2-type" evidence="3">
    <location>
        <begin position="1405"/>
        <end position="1433"/>
    </location>
</feature>
<dbReference type="Pfam" id="PF00096">
    <property type="entry name" value="zf-C2H2"/>
    <property type="match status" value="2"/>
</dbReference>
<dbReference type="PANTHER" id="PTHR46451">
    <property type="entry name" value="RAS-RESPONSIVE ELEMENT-BINDING PROTEIN 1"/>
    <property type="match status" value="1"/>
</dbReference>
<evidence type="ECO:0000256" key="1">
    <source>
        <dbReference type="PROSITE-ProRule" id="PRU00042"/>
    </source>
</evidence>
<feature type="region of interest" description="Disordered" evidence="2">
    <location>
        <begin position="237"/>
        <end position="258"/>
    </location>
</feature>
<name>A0ABM1SBB8_LIMPO</name>
<sequence>MADSKDRSREELTRETPSTCGIYSPQTLHGHAYQYRPQSGEIANDMKQSGTLNRENISDKELLNEDNPALSDKEAIDEVKPVDDNEENRLIDKKRTITKKNTEATEDVLTEESDQNFSTVDKGENKTFTIEDLERSNEKTSIEVSSTQVGPYSCPLCGKLLNSAHSFTVHIRQHNPNDQSRTCRLCGKTLSSTSSLDRHMLVHSGERPFKCKICNMAFTTNGNMHRHMRTHGVTDENQEGVKISKESKTKPTSKRKLCGEPNSYVSDSVIKKLSVGSETVNTLNNSSYGVPVFEEDLSKKCEFQSHMDTQLSDPLTSSDCGVTASPSKQSCCITQEKKKELESQNALAQPCVGFRDVTFVDFSLDKFSLIAKTYCEQNKRRPSSAFHSFQCPKCNKGFPCGSALRLHKMNHNERMTTYCPSCRCDFESPLSLQSHQLKHKAIERCFEEAHANKDAIEPLNSESSHLGPKKQDFLALLELQTKGSEVALKPANRETREGTFENPSYFIYGKPKEEVRKGLATEPTGDFADIQSILSVTSKSPLLSSVRSSPVAASPASPPQPTTSVSPESPLVADTAAVSPPSPSKTEQSDTKNKTSNDHNSETSGQLNEIGEFPCDYCSFAFKSASALKRHKRCHSQGCTTYSCSLCSYTSLDKSTLIRHLRTHNGERPFQCGICKYAFTTKANCERHVRKRHKKVNKIEIRSAMQYNPNMAELKSPKEINTKVSVCKYCNVDFKFNRVLRHHLRSLQNSCSRKPFCCNICHLGFSTKNNCIRHVMKQHPDMREKLSEVVSANVTSDISDQESLILSDESPQKDDRSKSSFGSQSEILTDTNQPLNLALQLEHTSRTSSRTGSVDLSSIDDIVSAANSLVILSTMPPPQEEPLNLAVHALDLSLKTSQKSELFESAKPASIFSMPGYSPTSFSSNSQQFHVSPSLFPGSKLSTTNNFHGQPRISGSPYMNISFSTNISPRPKTRNQNDDVYMNFKMVNDKLAPRNQRSFICPYCSAGFTLKSNMERHIKRKHPEYARPTRSRNFIPNLTPSVQKPSAPALSSKTRAALRDLVLGNKTQENDQTEDPISANENKSVELDYQQQGLNLTVAEESERSTSFETGDINSEGDKIRGNNSSLSSSESNKKITSDSESTADLASVSSVIDTANSQAFRQYLMDAKKDDRKPSSSSEITEKEQPEITERKIPAEDSTQSVNNALSKKKSYYNDSPNSVSCPFCSRKFPWTSSLRRHILTHTGQKPFKCPRCPIWFTTKSNCERHLLRKHGRNSEIHSRSVPERPFKCNICPSSTFSTPGNLRKHYYLKHWTKKGGILGPRYSDSELNNHEHYEDHSNALEVCENEQKDSFNQSALDTEGDCSGSDSKQHKHMNDMHCQCCDRTFLSRKDLDAHTGQHLDLPYKCHLCDNSYGKRQECLDHLQLIHNSEYQLLINKGALDQQGLEKEAMLPSPVDMNIINNNNEEEENDSRSKQLGYIQRKVICAFCLRRFWSTEDLRRHMRTHSGERPFACDICHRKFSLKHSMTRHRRKHQGHATLAFQDSTDEDCPPMKFTLRSKSKSRKKPSQNSLLYLLPRSKGLAHSSSEWTTTGSTSAAKEELSFTNKTSQEITEGAEDENALIQDLLGIQDSTIIDQMLDSADSAAKLLGVQKL</sequence>
<feature type="domain" description="C2H2-type" evidence="3">
    <location>
        <begin position="613"/>
        <end position="636"/>
    </location>
</feature>
<accession>A0ABM1SBB8</accession>
<feature type="region of interest" description="Disordered" evidence="2">
    <location>
        <begin position="1021"/>
        <end position="1052"/>
    </location>
</feature>
<feature type="compositionally biased region" description="Polar residues" evidence="2">
    <location>
        <begin position="1603"/>
        <end position="1612"/>
    </location>
</feature>
<feature type="compositionally biased region" description="Polar residues" evidence="2">
    <location>
        <begin position="46"/>
        <end position="55"/>
    </location>
</feature>
<feature type="region of interest" description="Disordered" evidence="2">
    <location>
        <begin position="801"/>
        <end position="825"/>
    </location>
</feature>
<feature type="region of interest" description="Disordered" evidence="2">
    <location>
        <begin position="548"/>
        <end position="605"/>
    </location>
</feature>
<dbReference type="PROSITE" id="PS00028">
    <property type="entry name" value="ZINC_FINGER_C2H2_1"/>
    <property type="match status" value="14"/>
</dbReference>
<dbReference type="Proteomes" id="UP000694941">
    <property type="component" value="Unplaced"/>
</dbReference>
<feature type="region of interest" description="Disordered" evidence="2">
    <location>
        <begin position="1097"/>
        <end position="1145"/>
    </location>
</feature>
<feature type="domain" description="C2H2-type" evidence="3">
    <location>
        <begin position="152"/>
        <end position="179"/>
    </location>
</feature>
<dbReference type="SUPFAM" id="SSF57667">
    <property type="entry name" value="beta-beta-alpha zinc fingers"/>
    <property type="match status" value="7"/>
</dbReference>
<feature type="domain" description="C2H2-type" evidence="3">
    <location>
        <begin position="209"/>
        <end position="231"/>
    </location>
</feature>
<dbReference type="InterPro" id="IPR013087">
    <property type="entry name" value="Znf_C2H2_type"/>
</dbReference>
<keyword evidence="1" id="KW-0479">Metal-binding</keyword>
<keyword evidence="4" id="KW-1185">Reference proteome</keyword>
<feature type="compositionally biased region" description="Low complexity" evidence="2">
    <location>
        <begin position="1585"/>
        <end position="1596"/>
    </location>
</feature>
<evidence type="ECO:0000313" key="5">
    <source>
        <dbReference type="RefSeq" id="XP_022240923.1"/>
    </source>
</evidence>
<feature type="compositionally biased region" description="Basic residues" evidence="2">
    <location>
        <begin position="1557"/>
        <end position="1567"/>
    </location>
</feature>
<feature type="region of interest" description="Disordered" evidence="2">
    <location>
        <begin position="1168"/>
        <end position="1202"/>
    </location>
</feature>
<evidence type="ECO:0000313" key="4">
    <source>
        <dbReference type="Proteomes" id="UP000694941"/>
    </source>
</evidence>
<feature type="domain" description="C2H2-type" evidence="3">
    <location>
        <begin position="181"/>
        <end position="208"/>
    </location>
</feature>
<evidence type="ECO:0000256" key="2">
    <source>
        <dbReference type="SAM" id="MobiDB-lite"/>
    </source>
</evidence>
<feature type="domain" description="C2H2-type" evidence="3">
    <location>
        <begin position="1221"/>
        <end position="1248"/>
    </location>
</feature>
<feature type="region of interest" description="Disordered" evidence="2">
    <location>
        <begin position="37"/>
        <end position="70"/>
    </location>
</feature>
<feature type="compositionally biased region" description="Basic and acidic residues" evidence="2">
    <location>
        <begin position="587"/>
        <end position="601"/>
    </location>
</feature>
<feature type="compositionally biased region" description="Polar residues" evidence="2">
    <location>
        <begin position="15"/>
        <end position="25"/>
    </location>
</feature>
<dbReference type="GeneID" id="106458863"/>
<dbReference type="InterPro" id="IPR052795">
    <property type="entry name" value="RREB1"/>
</dbReference>
<feature type="compositionally biased region" description="Basic and acidic residues" evidence="2">
    <location>
        <begin position="1168"/>
        <end position="1196"/>
    </location>
</feature>
<dbReference type="RefSeq" id="XP_022240923.1">
    <property type="nucleotide sequence ID" value="XM_022385215.1"/>
</dbReference>
<feature type="compositionally biased region" description="Polar residues" evidence="2">
    <location>
        <begin position="1031"/>
        <end position="1052"/>
    </location>
</feature>
<feature type="compositionally biased region" description="Basic and acidic residues" evidence="2">
    <location>
        <begin position="1"/>
        <end position="14"/>
    </location>
</feature>
<feature type="domain" description="C2H2-type" evidence="3">
    <location>
        <begin position="999"/>
        <end position="1022"/>
    </location>
</feature>
<protein>
    <submittedName>
        <fullName evidence="5">LOW QUALITY PROTEIN: ras-responsive element-binding protein 1-like</fullName>
    </submittedName>
</protein>
<feature type="region of interest" description="Disordered" evidence="2">
    <location>
        <begin position="1551"/>
        <end position="1570"/>
    </location>
</feature>
<proteinExistence type="predicted"/>
<feature type="domain" description="C2H2-type" evidence="3">
    <location>
        <begin position="642"/>
        <end position="669"/>
    </location>
</feature>
<keyword evidence="1" id="KW-0862">Zinc</keyword>
<feature type="domain" description="C2H2-type" evidence="3">
    <location>
        <begin position="1484"/>
        <end position="1511"/>
    </location>
</feature>
<dbReference type="SMART" id="SM00355">
    <property type="entry name" value="ZnF_C2H2"/>
    <property type="match status" value="18"/>
</dbReference>
<dbReference type="InterPro" id="IPR036236">
    <property type="entry name" value="Znf_C2H2_sf"/>
</dbReference>